<dbReference type="PROSITE" id="PS00437">
    <property type="entry name" value="CATALASE_1"/>
    <property type="match status" value="1"/>
</dbReference>
<dbReference type="SUPFAM" id="SSF56634">
    <property type="entry name" value="Heme-dependent catalase-like"/>
    <property type="match status" value="1"/>
</dbReference>
<proteinExistence type="evidence at transcript level"/>
<evidence type="ECO:0000256" key="11">
    <source>
        <dbReference type="RuleBase" id="RU000498"/>
    </source>
</evidence>
<comment type="catalytic activity">
    <reaction evidence="8 11">
        <text>2 H2O2 = O2 + 2 H2O</text>
        <dbReference type="Rhea" id="RHEA:20309"/>
        <dbReference type="ChEBI" id="CHEBI:15377"/>
        <dbReference type="ChEBI" id="CHEBI:15379"/>
        <dbReference type="ChEBI" id="CHEBI:16240"/>
        <dbReference type="EC" id="1.11.1.6"/>
    </reaction>
</comment>
<evidence type="ECO:0000256" key="3">
    <source>
        <dbReference type="ARBA" id="ARBA00022617"/>
    </source>
</evidence>
<evidence type="ECO:0000256" key="9">
    <source>
        <dbReference type="PIRSR" id="PIRSR038928-1"/>
    </source>
</evidence>
<evidence type="ECO:0000259" key="14">
    <source>
        <dbReference type="SMART" id="SM01060"/>
    </source>
</evidence>
<dbReference type="EC" id="1.11.1.6" evidence="11"/>
<feature type="active site" evidence="9">
    <location>
        <position position="64"/>
    </location>
</feature>
<dbReference type="GO" id="GO:0042744">
    <property type="term" value="P:hydrogen peroxide catabolic process"/>
    <property type="evidence" value="ECO:0007669"/>
    <property type="project" value="UniProtKB-KW"/>
</dbReference>
<dbReference type="InterPro" id="IPR024711">
    <property type="entry name" value="Catalase_clade1/3"/>
</dbReference>
<dbReference type="PANTHER" id="PTHR11465">
    <property type="entry name" value="CATALASE"/>
    <property type="match status" value="1"/>
</dbReference>
<dbReference type="GO" id="GO:0005777">
    <property type="term" value="C:peroxisome"/>
    <property type="evidence" value="ECO:0007669"/>
    <property type="project" value="TreeGrafter"/>
</dbReference>
<dbReference type="PROSITE" id="PS51402">
    <property type="entry name" value="CATALASE_3"/>
    <property type="match status" value="1"/>
</dbReference>
<keyword evidence="7 11" id="KW-0376">Hydrogen peroxide</keyword>
<dbReference type="AlphaFoldDB" id="A0A3Q8UBW0"/>
<reference evidence="15" key="1">
    <citation type="journal article" date="2018" name="Genome Biol. Evol.">
        <title>Nephromyces encodes a urate metabolism pathway and predicted peroxisomes, demonstrating these are not ancient losses of apicomplexans.</title>
        <authorList>
            <person name="Paight C."/>
            <person name="Slamovits C.H."/>
            <person name="Saffo M.B."/>
            <person name="Lane C.E."/>
        </authorList>
    </citation>
    <scope>NUCLEOTIDE SEQUENCE</scope>
    <source>
        <strain evidence="15">Neph407</strain>
    </source>
</reference>
<keyword evidence="4 10" id="KW-0479">Metal-binding</keyword>
<keyword evidence="2 11" id="KW-0575">Peroxidase</keyword>
<evidence type="ECO:0000256" key="5">
    <source>
        <dbReference type="ARBA" id="ARBA00023002"/>
    </source>
</evidence>
<dbReference type="GO" id="GO:0042542">
    <property type="term" value="P:response to hydrogen peroxide"/>
    <property type="evidence" value="ECO:0007669"/>
    <property type="project" value="TreeGrafter"/>
</dbReference>
<dbReference type="InterPro" id="IPR018028">
    <property type="entry name" value="Catalase"/>
</dbReference>
<evidence type="ECO:0000256" key="10">
    <source>
        <dbReference type="PIRSR" id="PIRSR038928-2"/>
    </source>
</evidence>
<dbReference type="Pfam" id="PF00199">
    <property type="entry name" value="Catalase"/>
    <property type="match status" value="1"/>
</dbReference>
<keyword evidence="6 10" id="KW-0408">Iron</keyword>
<comment type="function">
    <text evidence="12">Catalyzes the degradation of hydrogen peroxide (H(2)O(2)) generated by peroxisomal oxidases to water and oxygen, thereby protecting cells from the toxic effects of hydrogen peroxide.</text>
</comment>
<dbReference type="CDD" id="cd08156">
    <property type="entry name" value="catalase_clade_3"/>
    <property type="match status" value="1"/>
</dbReference>
<dbReference type="EMBL" id="MK266176">
    <property type="protein sequence ID" value="AZL94529.1"/>
    <property type="molecule type" value="mRNA"/>
</dbReference>
<dbReference type="GO" id="GO:0020037">
    <property type="term" value="F:heme binding"/>
    <property type="evidence" value="ECO:0007669"/>
    <property type="project" value="InterPro"/>
</dbReference>
<organism evidence="15">
    <name type="scientific">Nephromyces sp. MMRI</name>
    <dbReference type="NCBI Taxonomy" id="2496275"/>
    <lineage>
        <taxon>Eukaryota</taxon>
        <taxon>Sar</taxon>
        <taxon>Alveolata</taxon>
        <taxon>Apicomplexa</taxon>
        <taxon>Aconoidasida</taxon>
        <taxon>Nephromycida</taxon>
        <taxon>Nephromyces</taxon>
    </lineage>
</organism>
<evidence type="ECO:0000256" key="8">
    <source>
        <dbReference type="ARBA" id="ARBA00049254"/>
    </source>
</evidence>
<evidence type="ECO:0000256" key="1">
    <source>
        <dbReference type="ARBA" id="ARBA00005329"/>
    </source>
</evidence>
<feature type="domain" description="Catalase core" evidence="14">
    <location>
        <begin position="17"/>
        <end position="403"/>
    </location>
</feature>
<sequence length="498" mass="56615">METVVSNPNTNSQNYLTTSSGSPVDDNQNSLTAGEYGPILLSDFHLIDKLAHFDRERIPERVVHAKGAGAHGYFEVTNDITRYCKAKVFESIGKKTDVFVRFSTVGGEKGSADTARDPRGFAIKFYTEEGNWDMVGNNTPVFFIRDPLKFPDFIHTQKRHPATNLPDADMFWDFLSLVPESVHQVTTLFSNRGTPDGYRHMNGYSSHTFKFVNSEEKVFLCKMHFKTNQGNKSLNGAKAKQLASEDPDYSTRDLYNAIAKGNFPSWSFYVQLMPEEEAKDYRFNVYDVTKVWPHSDYPLIPVGQLVLNKNPENYFAEVEQAAFSPAHLIPGIEPSEDKMLQGRLFSYTDTHRHRLGGNYEQIPVNRPRNALRNNYLNRDGFMSVMGNYGGHVNYEPNSFGTPIQNKNFAQSRKTMTGLAARHLQAHPNDDYFQAGELYRTIKRLNPKNADDLISNIVGHLKNASKFIQERQVQIFYKADPEYGTRICDGLQLDKSVLI</sequence>
<comment type="cofactor">
    <cofactor evidence="10">
        <name>heme</name>
        <dbReference type="ChEBI" id="CHEBI:30413"/>
    </cofactor>
</comment>
<protein>
    <recommendedName>
        <fullName evidence="11">Catalase</fullName>
        <ecNumber evidence="11">1.11.1.6</ecNumber>
    </recommendedName>
</protein>
<evidence type="ECO:0000256" key="13">
    <source>
        <dbReference type="SAM" id="MobiDB-lite"/>
    </source>
</evidence>
<dbReference type="PROSITE" id="PS00438">
    <property type="entry name" value="CATALASE_2"/>
    <property type="match status" value="1"/>
</dbReference>
<feature type="region of interest" description="Disordered" evidence="13">
    <location>
        <begin position="1"/>
        <end position="29"/>
    </location>
</feature>
<keyword evidence="5 11" id="KW-0560">Oxidoreductase</keyword>
<dbReference type="InterPro" id="IPR010582">
    <property type="entry name" value="Catalase_immune_responsive"/>
</dbReference>
<feature type="binding site" description="axial binding residue" evidence="10">
    <location>
        <position position="347"/>
    </location>
    <ligand>
        <name>heme</name>
        <dbReference type="ChEBI" id="CHEBI:30413"/>
    </ligand>
    <ligandPart>
        <name>Fe</name>
        <dbReference type="ChEBI" id="CHEBI:18248"/>
    </ligandPart>
</feature>
<dbReference type="PIRSF" id="PIRSF038928">
    <property type="entry name" value="Catalase_clade1-3"/>
    <property type="match status" value="1"/>
</dbReference>
<dbReference type="PANTHER" id="PTHR11465:SF9">
    <property type="entry name" value="CATALASE"/>
    <property type="match status" value="1"/>
</dbReference>
<dbReference type="InterPro" id="IPR040333">
    <property type="entry name" value="Catalase_3"/>
</dbReference>
<dbReference type="InterPro" id="IPR002226">
    <property type="entry name" value="Catalase_haem_BS"/>
</dbReference>
<keyword evidence="3 10" id="KW-0349">Heme</keyword>
<dbReference type="GO" id="GO:0046872">
    <property type="term" value="F:metal ion binding"/>
    <property type="evidence" value="ECO:0007669"/>
    <property type="project" value="UniProtKB-KW"/>
</dbReference>
<dbReference type="GO" id="GO:0005739">
    <property type="term" value="C:mitochondrion"/>
    <property type="evidence" value="ECO:0007669"/>
    <property type="project" value="TreeGrafter"/>
</dbReference>
<dbReference type="Pfam" id="PF06628">
    <property type="entry name" value="Catalase-rel"/>
    <property type="match status" value="1"/>
</dbReference>
<dbReference type="InterPro" id="IPR024708">
    <property type="entry name" value="Catalase_AS"/>
</dbReference>
<evidence type="ECO:0000256" key="2">
    <source>
        <dbReference type="ARBA" id="ARBA00022559"/>
    </source>
</evidence>
<dbReference type="InterPro" id="IPR011614">
    <property type="entry name" value="Catalase_core"/>
</dbReference>
<feature type="active site" evidence="9">
    <location>
        <position position="137"/>
    </location>
</feature>
<evidence type="ECO:0000313" key="15">
    <source>
        <dbReference type="EMBL" id="AZL94529.1"/>
    </source>
</evidence>
<evidence type="ECO:0000256" key="7">
    <source>
        <dbReference type="ARBA" id="ARBA00023324"/>
    </source>
</evidence>
<dbReference type="InterPro" id="IPR020835">
    <property type="entry name" value="Catalase_sf"/>
</dbReference>
<accession>A0A3Q8UBW0</accession>
<dbReference type="SMART" id="SM01060">
    <property type="entry name" value="Catalase"/>
    <property type="match status" value="1"/>
</dbReference>
<evidence type="ECO:0000256" key="12">
    <source>
        <dbReference type="RuleBase" id="RU004142"/>
    </source>
</evidence>
<comment type="similarity">
    <text evidence="1 11">Belongs to the catalase family.</text>
</comment>
<name>A0A3Q8UBW0_9APIC</name>
<evidence type="ECO:0000256" key="6">
    <source>
        <dbReference type="ARBA" id="ARBA00023004"/>
    </source>
</evidence>
<dbReference type="FunFam" id="2.40.180.10:FF:000001">
    <property type="entry name" value="Catalase"/>
    <property type="match status" value="1"/>
</dbReference>
<dbReference type="PRINTS" id="PR00067">
    <property type="entry name" value="CATALASE"/>
</dbReference>
<dbReference type="GO" id="GO:0004096">
    <property type="term" value="F:catalase activity"/>
    <property type="evidence" value="ECO:0007669"/>
    <property type="project" value="UniProtKB-EC"/>
</dbReference>
<evidence type="ECO:0000256" key="4">
    <source>
        <dbReference type="ARBA" id="ARBA00022723"/>
    </source>
</evidence>
<dbReference type="Gene3D" id="2.40.180.10">
    <property type="entry name" value="Catalase core domain"/>
    <property type="match status" value="1"/>
</dbReference>